<organism evidence="1 2">
    <name type="scientific">Flavobacterium suaedae</name>
    <dbReference type="NCBI Taxonomy" id="1767027"/>
    <lineage>
        <taxon>Bacteria</taxon>
        <taxon>Pseudomonadati</taxon>
        <taxon>Bacteroidota</taxon>
        <taxon>Flavobacteriia</taxon>
        <taxon>Flavobacteriales</taxon>
        <taxon>Flavobacteriaceae</taxon>
        <taxon>Flavobacterium</taxon>
    </lineage>
</organism>
<dbReference type="NCBIfam" id="NF033205">
    <property type="entry name" value="IPExxxVDY"/>
    <property type="match status" value="1"/>
</dbReference>
<sequence length="163" mass="18767">MGMAVHKLQIDDFVTIDYELIAIHSSLEDYRLAYFLNKNLRLLLEKCPNDIEVTQRGAEGSFSRFIYEDPENEIVWNLMHNKSVVVTTQQNESSLFGETGIDVATGVYLLPEFKKVDYILKVENTSSFFNTKEVVENLLKVSHITTAYTINHNKLKSKNNLIF</sequence>
<keyword evidence="2" id="KW-1185">Reference proteome</keyword>
<evidence type="ECO:0000313" key="1">
    <source>
        <dbReference type="EMBL" id="GGB84542.1"/>
    </source>
</evidence>
<accession>A0ABQ1K0S6</accession>
<evidence type="ECO:0008006" key="3">
    <source>
        <dbReference type="Google" id="ProtNLM"/>
    </source>
</evidence>
<proteinExistence type="predicted"/>
<dbReference type="InterPro" id="IPR047690">
    <property type="entry name" value="IPExxxVDY_fam"/>
</dbReference>
<dbReference type="Proteomes" id="UP000615760">
    <property type="component" value="Unassembled WGS sequence"/>
</dbReference>
<dbReference type="EMBL" id="BMJE01000007">
    <property type="protein sequence ID" value="GGB84542.1"/>
    <property type="molecule type" value="Genomic_DNA"/>
</dbReference>
<evidence type="ECO:0000313" key="2">
    <source>
        <dbReference type="Proteomes" id="UP000615760"/>
    </source>
</evidence>
<comment type="caution">
    <text evidence="1">The sequence shown here is derived from an EMBL/GenBank/DDBJ whole genome shotgun (WGS) entry which is preliminary data.</text>
</comment>
<gene>
    <name evidence="1" type="ORF">GCM10007424_25730</name>
</gene>
<protein>
    <recommendedName>
        <fullName evidence="3">IPExxxVDY family protein</fullName>
    </recommendedName>
</protein>
<name>A0ABQ1K0S6_9FLAO</name>
<reference evidence="2" key="1">
    <citation type="journal article" date="2019" name="Int. J. Syst. Evol. Microbiol.">
        <title>The Global Catalogue of Microorganisms (GCM) 10K type strain sequencing project: providing services to taxonomists for standard genome sequencing and annotation.</title>
        <authorList>
            <consortium name="The Broad Institute Genomics Platform"/>
            <consortium name="The Broad Institute Genome Sequencing Center for Infectious Disease"/>
            <person name="Wu L."/>
            <person name="Ma J."/>
        </authorList>
    </citation>
    <scope>NUCLEOTIDE SEQUENCE [LARGE SCALE GENOMIC DNA]</scope>
    <source>
        <strain evidence="2">CGMCC 1.15461</strain>
    </source>
</reference>